<name>A0A0D3JYY7_EMIH1</name>
<dbReference type="PaxDb" id="2903-EOD05395"/>
<reference evidence="2" key="2">
    <citation type="submission" date="2024-10" db="UniProtKB">
        <authorList>
            <consortium name="EnsemblProtists"/>
        </authorList>
    </citation>
    <scope>IDENTIFICATION</scope>
</reference>
<dbReference type="Proteomes" id="UP000013827">
    <property type="component" value="Unassembled WGS sequence"/>
</dbReference>
<dbReference type="KEGG" id="ehx:EMIHUDRAFT_234702"/>
<dbReference type="GeneID" id="17251400"/>
<feature type="compositionally biased region" description="Polar residues" evidence="1">
    <location>
        <begin position="12"/>
        <end position="27"/>
    </location>
</feature>
<keyword evidence="3" id="KW-1185">Reference proteome</keyword>
<feature type="region of interest" description="Disordered" evidence="1">
    <location>
        <begin position="1"/>
        <end position="32"/>
    </location>
</feature>
<dbReference type="HOGENOM" id="CLU_2872351_0_0_1"/>
<dbReference type="RefSeq" id="XP_005757824.1">
    <property type="nucleotide sequence ID" value="XM_005757767.1"/>
</dbReference>
<sequence>MSAETVPVELPTTPQGNSDALLPTTSQGKDDIEDDCVPAGAGEIHVGCSVRLRAPGLEGDGLEQ</sequence>
<dbReference type="EnsemblProtists" id="EOD05395">
    <property type="protein sequence ID" value="EOD05395"/>
    <property type="gene ID" value="EMIHUDRAFT_199096"/>
</dbReference>
<evidence type="ECO:0000313" key="2">
    <source>
        <dbReference type="EnsemblProtists" id="EOD28722"/>
    </source>
</evidence>
<dbReference type="AlphaFoldDB" id="A0A0D3JYY7"/>
<dbReference type="GeneID" id="17274267"/>
<dbReference type="KEGG" id="ehx:EMIHUDRAFT_199096"/>
<reference evidence="3" key="1">
    <citation type="journal article" date="2013" name="Nature">
        <title>Pan genome of the phytoplankton Emiliania underpins its global distribution.</title>
        <authorList>
            <person name="Read B.A."/>
            <person name="Kegel J."/>
            <person name="Klute M.J."/>
            <person name="Kuo A."/>
            <person name="Lefebvre S.C."/>
            <person name="Maumus F."/>
            <person name="Mayer C."/>
            <person name="Miller J."/>
            <person name="Monier A."/>
            <person name="Salamov A."/>
            <person name="Young J."/>
            <person name="Aguilar M."/>
            <person name="Claverie J.M."/>
            <person name="Frickenhaus S."/>
            <person name="Gonzalez K."/>
            <person name="Herman E.K."/>
            <person name="Lin Y.C."/>
            <person name="Napier J."/>
            <person name="Ogata H."/>
            <person name="Sarno A.F."/>
            <person name="Shmutz J."/>
            <person name="Schroeder D."/>
            <person name="de Vargas C."/>
            <person name="Verret F."/>
            <person name="von Dassow P."/>
            <person name="Valentin K."/>
            <person name="Van de Peer Y."/>
            <person name="Wheeler G."/>
            <person name="Dacks J.B."/>
            <person name="Delwiche C.F."/>
            <person name="Dyhrman S.T."/>
            <person name="Glockner G."/>
            <person name="John U."/>
            <person name="Richards T."/>
            <person name="Worden A.Z."/>
            <person name="Zhang X."/>
            <person name="Grigoriev I.V."/>
            <person name="Allen A.E."/>
            <person name="Bidle K."/>
            <person name="Borodovsky M."/>
            <person name="Bowler C."/>
            <person name="Brownlee C."/>
            <person name="Cock J.M."/>
            <person name="Elias M."/>
            <person name="Gladyshev V.N."/>
            <person name="Groth M."/>
            <person name="Guda C."/>
            <person name="Hadaegh A."/>
            <person name="Iglesias-Rodriguez M.D."/>
            <person name="Jenkins J."/>
            <person name="Jones B.M."/>
            <person name="Lawson T."/>
            <person name="Leese F."/>
            <person name="Lindquist E."/>
            <person name="Lobanov A."/>
            <person name="Lomsadze A."/>
            <person name="Malik S.B."/>
            <person name="Marsh M.E."/>
            <person name="Mackinder L."/>
            <person name="Mock T."/>
            <person name="Mueller-Roeber B."/>
            <person name="Pagarete A."/>
            <person name="Parker M."/>
            <person name="Probert I."/>
            <person name="Quesneville H."/>
            <person name="Raines C."/>
            <person name="Rensing S.A."/>
            <person name="Riano-Pachon D.M."/>
            <person name="Richier S."/>
            <person name="Rokitta S."/>
            <person name="Shiraiwa Y."/>
            <person name="Soanes D.M."/>
            <person name="van der Giezen M."/>
            <person name="Wahlund T.M."/>
            <person name="Williams B."/>
            <person name="Wilson W."/>
            <person name="Wolfe G."/>
            <person name="Wurch L.L."/>
        </authorList>
    </citation>
    <scope>NUCLEOTIDE SEQUENCE</scope>
</reference>
<dbReference type="EnsemblProtists" id="EOD28722">
    <property type="protein sequence ID" value="EOD28722"/>
    <property type="gene ID" value="EMIHUDRAFT_234702"/>
</dbReference>
<proteinExistence type="predicted"/>
<protein>
    <submittedName>
        <fullName evidence="2">Uncharacterized protein</fullName>
    </submittedName>
</protein>
<evidence type="ECO:0000313" key="3">
    <source>
        <dbReference type="Proteomes" id="UP000013827"/>
    </source>
</evidence>
<organism evidence="2 3">
    <name type="scientific">Emiliania huxleyi (strain CCMP1516)</name>
    <dbReference type="NCBI Taxonomy" id="280463"/>
    <lineage>
        <taxon>Eukaryota</taxon>
        <taxon>Haptista</taxon>
        <taxon>Haptophyta</taxon>
        <taxon>Prymnesiophyceae</taxon>
        <taxon>Isochrysidales</taxon>
        <taxon>Noelaerhabdaceae</taxon>
        <taxon>Emiliania</taxon>
    </lineage>
</organism>
<accession>A0A0D3JYY7</accession>
<evidence type="ECO:0000256" key="1">
    <source>
        <dbReference type="SAM" id="MobiDB-lite"/>
    </source>
</evidence>
<dbReference type="RefSeq" id="XP_005781151.1">
    <property type="nucleotide sequence ID" value="XM_005781094.1"/>
</dbReference>